<dbReference type="SMART" id="SM00388">
    <property type="entry name" value="HisKA"/>
    <property type="match status" value="1"/>
</dbReference>
<feature type="domain" description="Histidine kinase" evidence="6">
    <location>
        <begin position="512"/>
        <end position="728"/>
    </location>
</feature>
<gene>
    <name evidence="9" type="ORF">GXP69_12550</name>
</gene>
<feature type="domain" description="PAS" evidence="7">
    <location>
        <begin position="6"/>
        <end position="76"/>
    </location>
</feature>
<dbReference type="SUPFAM" id="SSF55874">
    <property type="entry name" value="ATPase domain of HSP90 chaperone/DNA topoisomerase II/histidine kinase"/>
    <property type="match status" value="1"/>
</dbReference>
<evidence type="ECO:0000259" key="8">
    <source>
        <dbReference type="PROSITE" id="PS50113"/>
    </source>
</evidence>
<dbReference type="PANTHER" id="PTHR43304">
    <property type="entry name" value="PHYTOCHROME-LIKE PROTEIN CPH1"/>
    <property type="match status" value="1"/>
</dbReference>
<dbReference type="Pfam" id="PF13426">
    <property type="entry name" value="PAS_9"/>
    <property type="match status" value="3"/>
</dbReference>
<dbReference type="CDD" id="cd00082">
    <property type="entry name" value="HisKA"/>
    <property type="match status" value="1"/>
</dbReference>
<evidence type="ECO:0000313" key="10">
    <source>
        <dbReference type="Proteomes" id="UP000474777"/>
    </source>
</evidence>
<proteinExistence type="predicted"/>
<dbReference type="PROSITE" id="PS50109">
    <property type="entry name" value="HIS_KIN"/>
    <property type="match status" value="1"/>
</dbReference>
<dbReference type="Pfam" id="PF00512">
    <property type="entry name" value="HisKA"/>
    <property type="match status" value="1"/>
</dbReference>
<dbReference type="Pfam" id="PF02518">
    <property type="entry name" value="HATPase_c"/>
    <property type="match status" value="1"/>
</dbReference>
<dbReference type="CDD" id="cd00130">
    <property type="entry name" value="PAS"/>
    <property type="match status" value="4"/>
</dbReference>
<feature type="domain" description="PAS" evidence="7">
    <location>
        <begin position="368"/>
        <end position="439"/>
    </location>
</feature>
<organism evidence="9 10">
    <name type="scientific">Pontibacter burrus</name>
    <dbReference type="NCBI Taxonomy" id="2704466"/>
    <lineage>
        <taxon>Bacteria</taxon>
        <taxon>Pseudomonadati</taxon>
        <taxon>Bacteroidota</taxon>
        <taxon>Cytophagia</taxon>
        <taxon>Cytophagales</taxon>
        <taxon>Hymenobacteraceae</taxon>
        <taxon>Pontibacter</taxon>
    </lineage>
</organism>
<dbReference type="InterPro" id="IPR013655">
    <property type="entry name" value="PAS_fold_3"/>
</dbReference>
<evidence type="ECO:0000256" key="1">
    <source>
        <dbReference type="ARBA" id="ARBA00000085"/>
    </source>
</evidence>
<protein>
    <recommendedName>
        <fullName evidence="2">histidine kinase</fullName>
        <ecNumber evidence="2">2.7.13.3</ecNumber>
    </recommendedName>
</protein>
<dbReference type="Gene3D" id="3.30.450.20">
    <property type="entry name" value="PAS domain"/>
    <property type="match status" value="4"/>
</dbReference>
<dbReference type="SMART" id="SM00387">
    <property type="entry name" value="HATPase_c"/>
    <property type="match status" value="1"/>
</dbReference>
<keyword evidence="4" id="KW-0808">Transferase</keyword>
<accession>A0A6B3LYK2</accession>
<keyword evidence="10" id="KW-1185">Reference proteome</keyword>
<dbReference type="Pfam" id="PF08447">
    <property type="entry name" value="PAS_3"/>
    <property type="match status" value="1"/>
</dbReference>
<dbReference type="SMART" id="SM00086">
    <property type="entry name" value="PAC"/>
    <property type="match status" value="3"/>
</dbReference>
<evidence type="ECO:0000313" key="9">
    <source>
        <dbReference type="EMBL" id="NEM98527.1"/>
    </source>
</evidence>
<dbReference type="PROSITE" id="PS50112">
    <property type="entry name" value="PAS"/>
    <property type="match status" value="3"/>
</dbReference>
<dbReference type="PROSITE" id="PS50113">
    <property type="entry name" value="PAC"/>
    <property type="match status" value="2"/>
</dbReference>
<sequence>MSSVLTPEFYSSIIQHTNDMICILTPEGLYKYANNAVAKQMGYTYHDLVDKSALHHVHPDDLPDILGVLQDINHAEQIKVKPFRFLHQNGSWRWLSLTLTNMLANPAICGLVTNCRDITEEVEANTLLSKKEAYYSALFFNHPDLVFTLNDQGIIESSNARVANILGYTTGETWGQHFAKYVAPTHLEEALQAFRKVIGNGAHTFETRIVDKNKQLLDLSVTLVPVWLNGRITAVHCVAKDITQVKQAEKLLREQAVQLNNILGSITDSFFALNKHWQITYANPTFAKFLKLPAEKLLRRNIWQESPDLISTHFYRKCMEVMATGRPTEYEEYIGVLGTITNYKIYPFEEGIAVCFTDITAKRAAEEELRKLSLVASKTTNGVMITCKNGLIEWANNSFLCLTGYTLAEIEQKDPLKLLQGPDTSQEALQNLRRLLGLGIPFSEELLTYKKNGEKVWIAADITPILDDEGKIEKLIILYTDISERKFAETKLLQLNENLVQQNSDLRQFTYIVSHNLRAPVANIVGLTRLLAKLDASSAAFSKAVQNLDISVQRLDNVIHDLSKILSIKTPENSDATEPVNLRTLCTEITQSLHETTIAIKATIDLEIDKNLIIYTKRAYLYSILHNLITNSIKYRSDERSLLLQLKISKAHNGSLLIKVTDNGLGMDMDVVRPNIFKLYNRFHVHTEGRGLGLYLVKSQVEALGGSIEVESEKGLGTRFYIQFKAPRYQ</sequence>
<evidence type="ECO:0000256" key="4">
    <source>
        <dbReference type="ARBA" id="ARBA00022679"/>
    </source>
</evidence>
<reference evidence="9 10" key="1">
    <citation type="submission" date="2020-02" db="EMBL/GenBank/DDBJ databases">
        <authorList>
            <person name="Kim M.K."/>
        </authorList>
    </citation>
    <scope>NUCLEOTIDE SEQUENCE [LARGE SCALE GENOMIC DNA]</scope>
    <source>
        <strain evidence="9 10">BT327</strain>
    </source>
</reference>
<dbReference type="PRINTS" id="PR00344">
    <property type="entry name" value="BCTRLSENSOR"/>
</dbReference>
<dbReference type="InterPro" id="IPR036097">
    <property type="entry name" value="HisK_dim/P_sf"/>
</dbReference>
<dbReference type="Gene3D" id="3.30.565.10">
    <property type="entry name" value="Histidine kinase-like ATPase, C-terminal domain"/>
    <property type="match status" value="1"/>
</dbReference>
<dbReference type="EC" id="2.7.13.3" evidence="2"/>
<dbReference type="Proteomes" id="UP000474777">
    <property type="component" value="Unassembled WGS sequence"/>
</dbReference>
<dbReference type="InterPro" id="IPR035965">
    <property type="entry name" value="PAS-like_dom_sf"/>
</dbReference>
<evidence type="ECO:0000256" key="5">
    <source>
        <dbReference type="ARBA" id="ARBA00022777"/>
    </source>
</evidence>
<dbReference type="PANTHER" id="PTHR43304:SF1">
    <property type="entry name" value="PAC DOMAIN-CONTAINING PROTEIN"/>
    <property type="match status" value="1"/>
</dbReference>
<dbReference type="SMART" id="SM00091">
    <property type="entry name" value="PAS"/>
    <property type="match status" value="4"/>
</dbReference>
<name>A0A6B3LYK2_9BACT</name>
<comment type="catalytic activity">
    <reaction evidence="1">
        <text>ATP + protein L-histidine = ADP + protein N-phospho-L-histidine.</text>
        <dbReference type="EC" id="2.7.13.3"/>
    </reaction>
</comment>
<feature type="domain" description="PAS" evidence="7">
    <location>
        <begin position="131"/>
        <end position="201"/>
    </location>
</feature>
<evidence type="ECO:0000256" key="3">
    <source>
        <dbReference type="ARBA" id="ARBA00022553"/>
    </source>
</evidence>
<evidence type="ECO:0000259" key="7">
    <source>
        <dbReference type="PROSITE" id="PS50112"/>
    </source>
</evidence>
<evidence type="ECO:0000259" key="6">
    <source>
        <dbReference type="PROSITE" id="PS50109"/>
    </source>
</evidence>
<keyword evidence="5" id="KW-0418">Kinase</keyword>
<dbReference type="RefSeq" id="WP_163915419.1">
    <property type="nucleotide sequence ID" value="NZ_JAAGWD010000005.1"/>
</dbReference>
<dbReference type="InterPro" id="IPR036890">
    <property type="entry name" value="HATPase_C_sf"/>
</dbReference>
<dbReference type="NCBIfam" id="TIGR00229">
    <property type="entry name" value="sensory_box"/>
    <property type="match status" value="3"/>
</dbReference>
<feature type="domain" description="PAC" evidence="8">
    <location>
        <begin position="442"/>
        <end position="494"/>
    </location>
</feature>
<dbReference type="InterPro" id="IPR000014">
    <property type="entry name" value="PAS"/>
</dbReference>
<dbReference type="InterPro" id="IPR003661">
    <property type="entry name" value="HisK_dim/P_dom"/>
</dbReference>
<comment type="caution">
    <text evidence="9">The sequence shown here is derived from an EMBL/GenBank/DDBJ whole genome shotgun (WGS) entry which is preliminary data.</text>
</comment>
<dbReference type="SUPFAM" id="SSF47384">
    <property type="entry name" value="Homodimeric domain of signal transducing histidine kinase"/>
    <property type="match status" value="1"/>
</dbReference>
<dbReference type="InterPro" id="IPR052162">
    <property type="entry name" value="Sensor_kinase/Photoreceptor"/>
</dbReference>
<dbReference type="InterPro" id="IPR005467">
    <property type="entry name" value="His_kinase_dom"/>
</dbReference>
<dbReference type="Gene3D" id="1.10.287.130">
    <property type="match status" value="1"/>
</dbReference>
<dbReference type="InterPro" id="IPR003594">
    <property type="entry name" value="HATPase_dom"/>
</dbReference>
<dbReference type="AlphaFoldDB" id="A0A6B3LYK2"/>
<dbReference type="InterPro" id="IPR004358">
    <property type="entry name" value="Sig_transdc_His_kin-like_C"/>
</dbReference>
<evidence type="ECO:0000256" key="2">
    <source>
        <dbReference type="ARBA" id="ARBA00012438"/>
    </source>
</evidence>
<keyword evidence="3" id="KW-0597">Phosphoprotein</keyword>
<dbReference type="EMBL" id="JAAGWD010000005">
    <property type="protein sequence ID" value="NEM98527.1"/>
    <property type="molecule type" value="Genomic_DNA"/>
</dbReference>
<dbReference type="InterPro" id="IPR001610">
    <property type="entry name" value="PAC"/>
</dbReference>
<feature type="domain" description="PAC" evidence="8">
    <location>
        <begin position="203"/>
        <end position="254"/>
    </location>
</feature>
<dbReference type="SUPFAM" id="SSF55785">
    <property type="entry name" value="PYP-like sensor domain (PAS domain)"/>
    <property type="match status" value="4"/>
</dbReference>
<dbReference type="InterPro" id="IPR000700">
    <property type="entry name" value="PAS-assoc_C"/>
</dbReference>
<dbReference type="GO" id="GO:0000155">
    <property type="term" value="F:phosphorelay sensor kinase activity"/>
    <property type="evidence" value="ECO:0007669"/>
    <property type="project" value="InterPro"/>
</dbReference>